<reference evidence="3" key="1">
    <citation type="journal article" date="2020" name="Stud. Mycol.">
        <title>101 Dothideomycetes genomes: a test case for predicting lifestyles and emergence of pathogens.</title>
        <authorList>
            <person name="Haridas S."/>
            <person name="Albert R."/>
            <person name="Binder M."/>
            <person name="Bloem J."/>
            <person name="Labutti K."/>
            <person name="Salamov A."/>
            <person name="Andreopoulos B."/>
            <person name="Baker S."/>
            <person name="Barry K."/>
            <person name="Bills G."/>
            <person name="Bluhm B."/>
            <person name="Cannon C."/>
            <person name="Castanera R."/>
            <person name="Culley D."/>
            <person name="Daum C."/>
            <person name="Ezra D."/>
            <person name="Gonzalez J."/>
            <person name="Henrissat B."/>
            <person name="Kuo A."/>
            <person name="Liang C."/>
            <person name="Lipzen A."/>
            <person name="Lutzoni F."/>
            <person name="Magnuson J."/>
            <person name="Mondo S."/>
            <person name="Nolan M."/>
            <person name="Ohm R."/>
            <person name="Pangilinan J."/>
            <person name="Park H.-J."/>
            <person name="Ramirez L."/>
            <person name="Alfaro M."/>
            <person name="Sun H."/>
            <person name="Tritt A."/>
            <person name="Yoshinaga Y."/>
            <person name="Zwiers L.-H."/>
            <person name="Turgeon B."/>
            <person name="Goodwin S."/>
            <person name="Spatafora J."/>
            <person name="Crous P."/>
            <person name="Grigoriev I."/>
        </authorList>
    </citation>
    <scope>NUCLEOTIDE SEQUENCE</scope>
    <source>
        <strain evidence="3">CBS 119925</strain>
    </source>
</reference>
<organism evidence="3 4">
    <name type="scientific">Sporormia fimetaria CBS 119925</name>
    <dbReference type="NCBI Taxonomy" id="1340428"/>
    <lineage>
        <taxon>Eukaryota</taxon>
        <taxon>Fungi</taxon>
        <taxon>Dikarya</taxon>
        <taxon>Ascomycota</taxon>
        <taxon>Pezizomycotina</taxon>
        <taxon>Dothideomycetes</taxon>
        <taxon>Pleosporomycetidae</taxon>
        <taxon>Pleosporales</taxon>
        <taxon>Sporormiaceae</taxon>
        <taxon>Sporormia</taxon>
    </lineage>
</organism>
<evidence type="ECO:0000256" key="1">
    <source>
        <dbReference type="ARBA" id="ARBA00005986"/>
    </source>
</evidence>
<protein>
    <recommendedName>
        <fullName evidence="2">EthD domain-containing protein</fullName>
    </recommendedName>
</protein>
<dbReference type="AlphaFoldDB" id="A0A6A6UXF6"/>
<dbReference type="InterPro" id="IPR009799">
    <property type="entry name" value="EthD_dom"/>
</dbReference>
<dbReference type="InterPro" id="IPR011008">
    <property type="entry name" value="Dimeric_a/b-barrel"/>
</dbReference>
<comment type="similarity">
    <text evidence="1">Belongs to the tpcK family.</text>
</comment>
<proteinExistence type="inferred from homology"/>
<evidence type="ECO:0000313" key="3">
    <source>
        <dbReference type="EMBL" id="KAF2741771.1"/>
    </source>
</evidence>
<dbReference type="GO" id="GO:0016491">
    <property type="term" value="F:oxidoreductase activity"/>
    <property type="evidence" value="ECO:0007669"/>
    <property type="project" value="InterPro"/>
</dbReference>
<accession>A0A6A6UXF6</accession>
<dbReference type="Pfam" id="PF07110">
    <property type="entry name" value="EthD"/>
    <property type="match status" value="1"/>
</dbReference>
<gene>
    <name evidence="3" type="ORF">M011DRAFT_413880</name>
</gene>
<keyword evidence="4" id="KW-1185">Reference proteome</keyword>
<sequence length="202" mass="22225">MDNTNAPPPCPNHYTHQYTFPEVALGSGSNEQPYFRAQIFFNKKPDVTEEFFHEHWKTVHADLTIQTKASNVLLTRYTQLHMDKASRDALEPLFEAGGGLMHPMNYDGAAEFYARSAEDFTTFIKNVWASDNLTGVLTRTGCGKRFADVVTGYQVFGGYENLIMGSAIPGLGGKDGIALNDSRFVNDTSDDKAGSLAQNSGV</sequence>
<feature type="domain" description="EthD" evidence="2">
    <location>
        <begin position="44"/>
        <end position="124"/>
    </location>
</feature>
<dbReference type="EMBL" id="MU006625">
    <property type="protein sequence ID" value="KAF2741771.1"/>
    <property type="molecule type" value="Genomic_DNA"/>
</dbReference>
<name>A0A6A6UXF6_9PLEO</name>
<dbReference type="Gene3D" id="3.30.70.100">
    <property type="match status" value="1"/>
</dbReference>
<evidence type="ECO:0000313" key="4">
    <source>
        <dbReference type="Proteomes" id="UP000799440"/>
    </source>
</evidence>
<evidence type="ECO:0000259" key="2">
    <source>
        <dbReference type="Pfam" id="PF07110"/>
    </source>
</evidence>
<dbReference type="SUPFAM" id="SSF54909">
    <property type="entry name" value="Dimeric alpha+beta barrel"/>
    <property type="match status" value="1"/>
</dbReference>
<dbReference type="OrthoDB" id="3454835at2759"/>
<dbReference type="Proteomes" id="UP000799440">
    <property type="component" value="Unassembled WGS sequence"/>
</dbReference>